<dbReference type="Gene3D" id="2.40.160.10">
    <property type="entry name" value="Porin"/>
    <property type="match status" value="1"/>
</dbReference>
<dbReference type="SUPFAM" id="SSF56935">
    <property type="entry name" value="Porins"/>
    <property type="match status" value="1"/>
</dbReference>
<sequence length="398" mass="43756">MKLEKMKLLPAAISLAMVGINPSMAGIKFSSDDGNFSTVLGGRIQVDAWSAAKDDFDGLKGKSGTEFRRSRVFVKGTMYDDWIYKGQYDFADNTTRMKDVYIGYNGLDAFKIKIGQFKQSMGLEELTSSKYITFMERALPSEAFATSRRIGLGIYKHSPHLSWAASVYGQNEGDNTNDGGSEGYGAGARLAWTPWNDKGKLLHLGVSGAYELQNDSKLRIRSRMEAHGVDTRYLDSGDIPKPDSTTKLGLEAATILGPFSLQGEYFLTKVKSDAQGVSDPDFDGYYIYGSWFLTGESRKYKKGAFARVTPKSIVGRGGLGAWELAVRYSTVSLDDSGFKGGEESNITVGLNWYATKHVRFMANYIYVNADPIATKTTGGVGNADDNPSIYQMRAQVDF</sequence>
<dbReference type="AlphaFoldDB" id="A0A3B0ZAN4"/>
<dbReference type="EMBL" id="UOFK01000126">
    <property type="protein sequence ID" value="VAW77746.1"/>
    <property type="molecule type" value="Genomic_DNA"/>
</dbReference>
<evidence type="ECO:0000313" key="1">
    <source>
        <dbReference type="EMBL" id="VAW77746.1"/>
    </source>
</evidence>
<gene>
    <name evidence="1" type="ORF">MNBD_GAMMA13-584</name>
</gene>
<dbReference type="InterPro" id="IPR023614">
    <property type="entry name" value="Porin_dom_sf"/>
</dbReference>
<name>A0A3B0ZAN4_9ZZZZ</name>
<proteinExistence type="predicted"/>
<accession>A0A3B0ZAN4</accession>
<dbReference type="InterPro" id="IPR010870">
    <property type="entry name" value="Porin_O/P"/>
</dbReference>
<reference evidence="1" key="1">
    <citation type="submission" date="2018-06" db="EMBL/GenBank/DDBJ databases">
        <authorList>
            <person name="Zhirakovskaya E."/>
        </authorList>
    </citation>
    <scope>NUCLEOTIDE SEQUENCE</scope>
</reference>
<protein>
    <submittedName>
        <fullName evidence="1">Phosphate/pyrophosphate-specific outer membrane porin OprP/OprO</fullName>
    </submittedName>
</protein>
<organism evidence="1">
    <name type="scientific">hydrothermal vent metagenome</name>
    <dbReference type="NCBI Taxonomy" id="652676"/>
    <lineage>
        <taxon>unclassified sequences</taxon>
        <taxon>metagenomes</taxon>
        <taxon>ecological metagenomes</taxon>
    </lineage>
</organism>
<dbReference type="Pfam" id="PF07396">
    <property type="entry name" value="Porin_O_P"/>
    <property type="match status" value="1"/>
</dbReference>